<reference evidence="1 2" key="1">
    <citation type="journal article" date="2018" name="Sci. Rep.">
        <title>Comparative genomics provides insights into the lifestyle and reveals functional heterogeneity of dark septate endophytic fungi.</title>
        <authorList>
            <person name="Knapp D.G."/>
            <person name="Nemeth J.B."/>
            <person name="Barry K."/>
            <person name="Hainaut M."/>
            <person name="Henrissat B."/>
            <person name="Johnson J."/>
            <person name="Kuo A."/>
            <person name="Lim J.H.P."/>
            <person name="Lipzen A."/>
            <person name="Nolan M."/>
            <person name="Ohm R.A."/>
            <person name="Tamas L."/>
            <person name="Grigoriev I.V."/>
            <person name="Spatafora J.W."/>
            <person name="Nagy L.G."/>
            <person name="Kovacs G.M."/>
        </authorList>
    </citation>
    <scope>NUCLEOTIDE SEQUENCE [LARGE SCALE GENOMIC DNA]</scope>
    <source>
        <strain evidence="1 2">DSE2036</strain>
    </source>
</reference>
<accession>A0A2V1DDZ3</accession>
<gene>
    <name evidence="1" type="ORF">DM02DRAFT_659358</name>
</gene>
<keyword evidence="2" id="KW-1185">Reference proteome</keyword>
<sequence>MHPRSSLLALPRELRNKIYEYYVTVPGGYKLDFHRNKLTTMDDKPVELRFMYTCTLVADEMRGLALGHNTITFSTVYSDELRMLAGHFEYVLRKLYVHKELMLRKYVRILTDENANRIAEMLKSCPDLIAPLSQATLRILSQIPDFDDPGTTSRQELTSGEDIASADWAPWTIPDEKELERMTIVVYGDYAHQVLEFWSQTPDRSKWRFSATAAAIRFLGSISKLHRDSVRRILLLEDHEGVAYQECHAFGLIPFCKENPHLRVERRVNLWRNIFLKCDGDQWSFYRRVMAVGEVKTNGVEAIKAPEVIASWLQDTLRLIPDGMPSGAFKLTVDGESASEKSCEIFQIVQKHAAWKMAPEDAWNRKVGNIDSSGIPMSVEENNREQENRGPLELPWIGLHESDSIYGVEVHPEVPLPSMQQIREENVLWDEEYDQMKCVREQEEEYQLLVRLYDVEADMEEEKFYSPPWKLVGYRTTKH</sequence>
<dbReference type="Proteomes" id="UP000244855">
    <property type="component" value="Unassembled WGS sequence"/>
</dbReference>
<dbReference type="OrthoDB" id="5062850at2759"/>
<evidence type="ECO:0000313" key="2">
    <source>
        <dbReference type="Proteomes" id="UP000244855"/>
    </source>
</evidence>
<dbReference type="AlphaFoldDB" id="A0A2V1DDZ3"/>
<name>A0A2V1DDZ3_9PLEO</name>
<dbReference type="EMBL" id="KZ805469">
    <property type="protein sequence ID" value="PVH96261.1"/>
    <property type="molecule type" value="Genomic_DNA"/>
</dbReference>
<evidence type="ECO:0000313" key="1">
    <source>
        <dbReference type="EMBL" id="PVH96261.1"/>
    </source>
</evidence>
<proteinExistence type="predicted"/>
<protein>
    <submittedName>
        <fullName evidence="1">Uncharacterized protein</fullName>
    </submittedName>
</protein>
<organism evidence="1 2">
    <name type="scientific">Periconia macrospinosa</name>
    <dbReference type="NCBI Taxonomy" id="97972"/>
    <lineage>
        <taxon>Eukaryota</taxon>
        <taxon>Fungi</taxon>
        <taxon>Dikarya</taxon>
        <taxon>Ascomycota</taxon>
        <taxon>Pezizomycotina</taxon>
        <taxon>Dothideomycetes</taxon>
        <taxon>Pleosporomycetidae</taxon>
        <taxon>Pleosporales</taxon>
        <taxon>Massarineae</taxon>
        <taxon>Periconiaceae</taxon>
        <taxon>Periconia</taxon>
    </lineage>
</organism>